<dbReference type="Pfam" id="PF02386">
    <property type="entry name" value="TrkH"/>
    <property type="match status" value="1"/>
</dbReference>
<evidence type="ECO:0000256" key="9">
    <source>
        <dbReference type="ARBA" id="ARBA00022989"/>
    </source>
</evidence>
<feature type="binding site" evidence="13">
    <location>
        <position position="220"/>
    </location>
    <ligand>
        <name>K(+)</name>
        <dbReference type="ChEBI" id="CHEBI:29103"/>
    </ligand>
</feature>
<feature type="transmembrane region" description="Helical" evidence="14">
    <location>
        <begin position="184"/>
        <end position="203"/>
    </location>
</feature>
<keyword evidence="16" id="KW-1185">Reference proteome</keyword>
<evidence type="ECO:0000256" key="13">
    <source>
        <dbReference type="PIRSR" id="PIRSR006247-1"/>
    </source>
</evidence>
<dbReference type="PANTHER" id="PTHR32024">
    <property type="entry name" value="TRK SYSTEM POTASSIUM UPTAKE PROTEIN TRKG-RELATED"/>
    <property type="match status" value="1"/>
</dbReference>
<keyword evidence="4 12" id="KW-1003">Cell membrane</keyword>
<name>A0A317CMW9_9GAMM</name>
<organism evidence="15 16">
    <name type="scientific">Leucothrix pacifica</name>
    <dbReference type="NCBI Taxonomy" id="1247513"/>
    <lineage>
        <taxon>Bacteria</taxon>
        <taxon>Pseudomonadati</taxon>
        <taxon>Pseudomonadota</taxon>
        <taxon>Gammaproteobacteria</taxon>
        <taxon>Thiotrichales</taxon>
        <taxon>Thiotrichaceae</taxon>
        <taxon>Leucothrix</taxon>
    </lineage>
</organism>
<evidence type="ECO:0000256" key="12">
    <source>
        <dbReference type="PIRNR" id="PIRNR006247"/>
    </source>
</evidence>
<proteinExistence type="inferred from homology"/>
<dbReference type="GO" id="GO:0005886">
    <property type="term" value="C:plasma membrane"/>
    <property type="evidence" value="ECO:0007669"/>
    <property type="project" value="UniProtKB-SubCell"/>
</dbReference>
<evidence type="ECO:0000256" key="10">
    <source>
        <dbReference type="ARBA" id="ARBA00023065"/>
    </source>
</evidence>
<keyword evidence="13" id="KW-0479">Metal-binding</keyword>
<dbReference type="GO" id="GO:0046872">
    <property type="term" value="F:metal ion binding"/>
    <property type="evidence" value="ECO:0007669"/>
    <property type="project" value="UniProtKB-KW"/>
</dbReference>
<dbReference type="Proteomes" id="UP000245539">
    <property type="component" value="Unassembled WGS sequence"/>
</dbReference>
<evidence type="ECO:0000256" key="14">
    <source>
        <dbReference type="SAM" id="Phobius"/>
    </source>
</evidence>
<keyword evidence="10 12" id="KW-0406">Ion transport</keyword>
<feature type="transmembrane region" description="Helical" evidence="14">
    <location>
        <begin position="69"/>
        <end position="90"/>
    </location>
</feature>
<feature type="binding site" evidence="13">
    <location>
        <position position="221"/>
    </location>
    <ligand>
        <name>K(+)</name>
        <dbReference type="ChEBI" id="CHEBI:29103"/>
    </ligand>
</feature>
<comment type="function">
    <text evidence="12">Low-affinity potassium transport system. Interacts with Trk system potassium uptake protein TrkA.</text>
</comment>
<sequence length="483" mass="53607">MQFSVIIRILGLLLMLFSFTQLFPVIVGWIYNDSDVMPFVEAFFALLIAGAVTWYPFRQSSNELRLRDGFLVVILFWGVLGVSGSLPLILSGQLEISVTDAIFESISALTTTGATVITNLDNLPYSILFYRQQLQWLGGMGIIVLAVAILPILGVGGSQLFRAESPGPIKDSKLTPRIKETAKLLWLIYFGFTLVCAIAYKLAGMTWFDAIGHSFSTVAIGGFSTHDDSMGYFKSDAIDTVAIVFMLLSSANFSLHFLVWRKRNPKLYFQDSELRFYLYCVAAISLVCIVYLYIENQFSTLGETVYKSLFQVVSMITTTGFTTSEYVYWTSFLPVLLIFSSFMGGCAGSTAGGMKVVRVLLLIKQGMREVLRLIHPSARISVKLNRKPVPDNVMQAVWGFFSVYIGIFVLFMLLLMASGLDQVTAFSAVAATLNNLGPGLGDVANNYAGINDFAKWLLSFSMLLGRLEIFTLLVVLTPVFWRQ</sequence>
<gene>
    <name evidence="15" type="ORF">DKW60_04050</name>
</gene>
<keyword evidence="9 14" id="KW-1133">Transmembrane helix</keyword>
<dbReference type="PIRSF" id="PIRSF006247">
    <property type="entry name" value="TrkH"/>
    <property type="match status" value="1"/>
</dbReference>
<evidence type="ECO:0000256" key="1">
    <source>
        <dbReference type="ARBA" id="ARBA00004429"/>
    </source>
</evidence>
<evidence type="ECO:0000313" key="16">
    <source>
        <dbReference type="Proteomes" id="UP000245539"/>
    </source>
</evidence>
<keyword evidence="3 12" id="KW-0813">Transport</keyword>
<comment type="subcellular location">
    <subcellularLocation>
        <location evidence="1 12">Cell inner membrane</location>
        <topology evidence="1 12">Multi-pass membrane protein</topology>
    </subcellularLocation>
</comment>
<feature type="transmembrane region" description="Helical" evidence="14">
    <location>
        <begin position="12"/>
        <end position="31"/>
    </location>
</feature>
<feature type="transmembrane region" description="Helical" evidence="14">
    <location>
        <begin position="326"/>
        <end position="348"/>
    </location>
</feature>
<keyword evidence="6 12" id="KW-0633">Potassium transport</keyword>
<dbReference type="NCBIfam" id="TIGR00933">
    <property type="entry name" value="2a38"/>
    <property type="match status" value="1"/>
</dbReference>
<dbReference type="EMBL" id="QGKM01000006">
    <property type="protein sequence ID" value="PWQ99985.1"/>
    <property type="molecule type" value="Genomic_DNA"/>
</dbReference>
<dbReference type="InterPro" id="IPR003445">
    <property type="entry name" value="Cat_transpt"/>
</dbReference>
<evidence type="ECO:0000256" key="2">
    <source>
        <dbReference type="ARBA" id="ARBA00009137"/>
    </source>
</evidence>
<comment type="similarity">
    <text evidence="2 12">Belongs to the TrkH potassium transport family.</text>
</comment>
<evidence type="ECO:0000256" key="3">
    <source>
        <dbReference type="ARBA" id="ARBA00022448"/>
    </source>
</evidence>
<feature type="binding site" evidence="13">
    <location>
        <position position="111"/>
    </location>
    <ligand>
        <name>K(+)</name>
        <dbReference type="ChEBI" id="CHEBI:29103"/>
    </ligand>
</feature>
<dbReference type="PANTHER" id="PTHR32024:SF2">
    <property type="entry name" value="TRK SYSTEM POTASSIUM UPTAKE PROTEIN TRKG-RELATED"/>
    <property type="match status" value="1"/>
</dbReference>
<feature type="binding site" evidence="13">
    <location>
        <position position="435"/>
    </location>
    <ligand>
        <name>K(+)</name>
        <dbReference type="ChEBI" id="CHEBI:29103"/>
    </ligand>
</feature>
<protein>
    <recommendedName>
        <fullName evidence="12">Trk system potassium uptake protein</fullName>
    </recommendedName>
</protein>
<dbReference type="RefSeq" id="WP_109836386.1">
    <property type="nucleotide sequence ID" value="NZ_QGKM01000006.1"/>
</dbReference>
<keyword evidence="8 12" id="KW-0630">Potassium</keyword>
<keyword evidence="11 12" id="KW-0472">Membrane</keyword>
<reference evidence="15 16" key="1">
    <citation type="submission" date="2018-05" db="EMBL/GenBank/DDBJ databases">
        <title>Leucothrix arctica sp. nov., isolated from Arctic seawater.</title>
        <authorList>
            <person name="Choi A."/>
            <person name="Baek K."/>
        </authorList>
    </citation>
    <scope>NUCLEOTIDE SEQUENCE [LARGE SCALE GENOMIC DNA]</scope>
    <source>
        <strain evidence="15 16">JCM 18388</strain>
    </source>
</reference>
<evidence type="ECO:0000256" key="11">
    <source>
        <dbReference type="ARBA" id="ARBA00023136"/>
    </source>
</evidence>
<feature type="transmembrane region" description="Helical" evidence="14">
    <location>
        <begin position="456"/>
        <end position="481"/>
    </location>
</feature>
<evidence type="ECO:0000256" key="6">
    <source>
        <dbReference type="ARBA" id="ARBA00022538"/>
    </source>
</evidence>
<feature type="binding site" evidence="13">
    <location>
        <position position="112"/>
    </location>
    <ligand>
        <name>K(+)</name>
        <dbReference type="ChEBI" id="CHEBI:29103"/>
    </ligand>
</feature>
<keyword evidence="7 14" id="KW-0812">Transmembrane</keyword>
<feature type="binding site" evidence="13">
    <location>
        <position position="318"/>
    </location>
    <ligand>
        <name>K(+)</name>
        <dbReference type="ChEBI" id="CHEBI:29103"/>
    </ligand>
</feature>
<dbReference type="GO" id="GO:0015379">
    <property type="term" value="F:potassium:chloride symporter activity"/>
    <property type="evidence" value="ECO:0007669"/>
    <property type="project" value="InterPro"/>
</dbReference>
<dbReference type="AlphaFoldDB" id="A0A317CMW9"/>
<evidence type="ECO:0000256" key="8">
    <source>
        <dbReference type="ARBA" id="ARBA00022958"/>
    </source>
</evidence>
<keyword evidence="5 12" id="KW-0997">Cell inner membrane</keyword>
<feature type="transmembrane region" description="Helical" evidence="14">
    <location>
        <begin position="37"/>
        <end position="57"/>
    </location>
</feature>
<evidence type="ECO:0000256" key="5">
    <source>
        <dbReference type="ARBA" id="ARBA00022519"/>
    </source>
</evidence>
<evidence type="ECO:0000256" key="7">
    <source>
        <dbReference type="ARBA" id="ARBA00022692"/>
    </source>
</evidence>
<comment type="caution">
    <text evidence="15">The sequence shown here is derived from an EMBL/GenBank/DDBJ whole genome shotgun (WGS) entry which is preliminary data.</text>
</comment>
<accession>A0A317CMW9</accession>
<feature type="transmembrane region" description="Helical" evidence="14">
    <location>
        <begin position="136"/>
        <end position="163"/>
    </location>
</feature>
<evidence type="ECO:0000313" key="15">
    <source>
        <dbReference type="EMBL" id="PWQ99985.1"/>
    </source>
</evidence>
<feature type="binding site" evidence="13">
    <location>
        <position position="436"/>
    </location>
    <ligand>
        <name>K(+)</name>
        <dbReference type="ChEBI" id="CHEBI:29103"/>
    </ligand>
</feature>
<dbReference type="OrthoDB" id="9810952at2"/>
<feature type="transmembrane region" description="Helical" evidence="14">
    <location>
        <begin position="237"/>
        <end position="255"/>
    </location>
</feature>
<feature type="transmembrane region" description="Helical" evidence="14">
    <location>
        <begin position="276"/>
        <end position="294"/>
    </location>
</feature>
<feature type="binding site" evidence="13">
    <location>
        <position position="319"/>
    </location>
    <ligand>
        <name>K(+)</name>
        <dbReference type="ChEBI" id="CHEBI:29103"/>
    </ligand>
</feature>
<evidence type="ECO:0000256" key="4">
    <source>
        <dbReference type="ARBA" id="ARBA00022475"/>
    </source>
</evidence>
<dbReference type="InterPro" id="IPR004772">
    <property type="entry name" value="TrkH"/>
</dbReference>
<feature type="transmembrane region" description="Helical" evidence="14">
    <location>
        <begin position="396"/>
        <end position="417"/>
    </location>
</feature>